<dbReference type="PROSITE" id="PS51257">
    <property type="entry name" value="PROKAR_LIPOPROTEIN"/>
    <property type="match status" value="1"/>
</dbReference>
<dbReference type="EMBL" id="BQKE01000001">
    <property type="protein sequence ID" value="GJM60790.1"/>
    <property type="molecule type" value="Genomic_DNA"/>
</dbReference>
<dbReference type="PANTHER" id="PTHR23422">
    <property type="entry name" value="DIPEPTIDYL PEPTIDASE III-RELATED"/>
    <property type="match status" value="1"/>
</dbReference>
<evidence type="ECO:0000313" key="4">
    <source>
        <dbReference type="Proteomes" id="UP001310022"/>
    </source>
</evidence>
<evidence type="ECO:0000256" key="2">
    <source>
        <dbReference type="ARBA" id="ARBA00022801"/>
    </source>
</evidence>
<sequence length="688" mass="77369">MNKFFITLGLAAALVGLQSCGGNTPENSAQTEVAEEASDFKYKVDQFADLSILRYKVPGFEALSQQQKVFVYYLSQAALAGRDIIYDQNYKHNLSVRKTLEAILSAEGMDKNTEEWKGFETYAKRVFFSNGIHHHYSSDKLKPACSQAYFEGLLANISEDQLPLNGKSKADFVSFIAEVIFSDMDNKRVSADPKTDLIQSSAMNMYADDITQKEVEEFYKAKKSPNPDRPLSFGLNSKLVKENGGIVEKFYKVGGLYSEALEQMVYWLEKAKTVAENEGQKEWLSLLIQYYQTGDLQTFDDFSVAWTKATEGDVDMIHGFIEVYNDPMSYRGSFESIIEIKDPEASSRMAALAENAQWFEDHSPIDKAHKKSKVVGISYKVVNAAMESGDAAPSTPVGVNLPNSNWIRKVYGSKAVSLGNIKNAYEEAGGPGMLDEFSWSQEEKERAIKYGVLSNNMRTALHEVIGHASGQLEQGVGTPKETLKNYSDALEEARADLVALYYLMDQKLVDIGVIPNLEVGKAAYDAFMRNGMMLQLRRLEPGAIIEQAHMRNRAMISHWIFEKGQAEGVVTEEKRDGKTFFVINDYEKMRTLLGQLLNEVQRIKSQGDYKAGQALIENYGVQVDAKIYQEVIDRYAHLDSAPYGGFIQPKYTVIKEGDEIKDVEISYPDDFIQQMLEYGKEYAFLPVN</sequence>
<keyword evidence="4" id="KW-1185">Reference proteome</keyword>
<reference evidence="3 4" key="1">
    <citation type="submission" date="2021-12" db="EMBL/GenBank/DDBJ databases">
        <title>Genome sequencing of bacteria with rrn-lacking chromosome and rrn-plasmid.</title>
        <authorList>
            <person name="Anda M."/>
            <person name="Iwasaki W."/>
        </authorList>
    </citation>
    <scope>NUCLEOTIDE SEQUENCE [LARGE SCALE GENOMIC DNA]</scope>
    <source>
        <strain evidence="3 4">NBRC 15940</strain>
    </source>
</reference>
<name>A0AAN5AIS2_9BACT</name>
<dbReference type="Gene3D" id="3.30.540.30">
    <property type="match status" value="2"/>
</dbReference>
<dbReference type="AlphaFoldDB" id="A0AAN5AIS2"/>
<comment type="caution">
    <text evidence="3">The sequence shown here is derived from an EMBL/GenBank/DDBJ whole genome shotgun (WGS) entry which is preliminary data.</text>
</comment>
<dbReference type="RefSeq" id="WP_338236470.1">
    <property type="nucleotide sequence ID" value="NZ_BQKE01000001.1"/>
</dbReference>
<gene>
    <name evidence="3" type="ORF">PEDI_13420</name>
</gene>
<protein>
    <submittedName>
        <fullName evidence="3">Dihydrofolate reductase</fullName>
    </submittedName>
</protein>
<dbReference type="GO" id="GO:0016787">
    <property type="term" value="F:hydrolase activity"/>
    <property type="evidence" value="ECO:0007669"/>
    <property type="project" value="UniProtKB-KW"/>
</dbReference>
<evidence type="ECO:0000256" key="1">
    <source>
        <dbReference type="ARBA" id="ARBA00022723"/>
    </source>
</evidence>
<dbReference type="InterPro" id="IPR039461">
    <property type="entry name" value="Peptidase_M49"/>
</dbReference>
<proteinExistence type="predicted"/>
<keyword evidence="1" id="KW-0479">Metal-binding</keyword>
<evidence type="ECO:0000313" key="3">
    <source>
        <dbReference type="EMBL" id="GJM60790.1"/>
    </source>
</evidence>
<dbReference type="GO" id="GO:0046872">
    <property type="term" value="F:metal ion binding"/>
    <property type="evidence" value="ECO:0007669"/>
    <property type="project" value="UniProtKB-KW"/>
</dbReference>
<dbReference type="PANTHER" id="PTHR23422:SF11">
    <property type="entry name" value="DIPEPTIDYL PEPTIDASE 3"/>
    <property type="match status" value="1"/>
</dbReference>
<accession>A0AAN5AIS2</accession>
<dbReference type="Proteomes" id="UP001310022">
    <property type="component" value="Unassembled WGS sequence"/>
</dbReference>
<dbReference type="Pfam" id="PF03571">
    <property type="entry name" value="Peptidase_M49"/>
    <property type="match status" value="2"/>
</dbReference>
<keyword evidence="2" id="KW-0378">Hydrolase</keyword>
<organism evidence="3 4">
    <name type="scientific">Persicobacter diffluens</name>
    <dbReference type="NCBI Taxonomy" id="981"/>
    <lineage>
        <taxon>Bacteria</taxon>
        <taxon>Pseudomonadati</taxon>
        <taxon>Bacteroidota</taxon>
        <taxon>Cytophagia</taxon>
        <taxon>Cytophagales</taxon>
        <taxon>Persicobacteraceae</taxon>
        <taxon>Persicobacter</taxon>
    </lineage>
</organism>